<feature type="transmembrane region" description="Helical" evidence="18">
    <location>
        <begin position="144"/>
        <end position="169"/>
    </location>
</feature>
<dbReference type="Gene3D" id="1.20.120.160">
    <property type="entry name" value="HPT domain"/>
    <property type="match status" value="1"/>
</dbReference>
<comment type="subcellular location">
    <subcellularLocation>
        <location evidence="2">Cell membrane</location>
        <topology evidence="2">Multi-pass membrane protein</topology>
    </subcellularLocation>
</comment>
<dbReference type="FunFam" id="1.10.287.130:FF:000002">
    <property type="entry name" value="Two-component osmosensing histidine kinase"/>
    <property type="match status" value="1"/>
</dbReference>
<evidence type="ECO:0000256" key="6">
    <source>
        <dbReference type="ARBA" id="ARBA00022679"/>
    </source>
</evidence>
<dbReference type="SUPFAM" id="SSF55874">
    <property type="entry name" value="ATPase domain of HSP90 chaperone/DNA topoisomerase II/histidine kinase"/>
    <property type="match status" value="1"/>
</dbReference>
<dbReference type="InterPro" id="IPR003661">
    <property type="entry name" value="HisK_dim/P_dom"/>
</dbReference>
<dbReference type="SUPFAM" id="SSF52172">
    <property type="entry name" value="CheY-like"/>
    <property type="match status" value="2"/>
</dbReference>
<feature type="transmembrane region" description="Helical" evidence="18">
    <location>
        <begin position="69"/>
        <end position="93"/>
    </location>
</feature>
<dbReference type="InterPro" id="IPR001610">
    <property type="entry name" value="PAC"/>
</dbReference>
<evidence type="ECO:0000256" key="17">
    <source>
        <dbReference type="SAM" id="Coils"/>
    </source>
</evidence>
<evidence type="ECO:0000259" key="19">
    <source>
        <dbReference type="PROSITE" id="PS50109"/>
    </source>
</evidence>
<evidence type="ECO:0000256" key="15">
    <source>
        <dbReference type="ARBA" id="ARBA00068150"/>
    </source>
</evidence>
<keyword evidence="24" id="KW-1185">Reference proteome</keyword>
<keyword evidence="17" id="KW-0175">Coiled coil</keyword>
<evidence type="ECO:0000256" key="2">
    <source>
        <dbReference type="ARBA" id="ARBA00004651"/>
    </source>
</evidence>
<dbReference type="InterPro" id="IPR000700">
    <property type="entry name" value="PAS-assoc_C"/>
</dbReference>
<accession>A0A248JW42</accession>
<dbReference type="CDD" id="cd00156">
    <property type="entry name" value="REC"/>
    <property type="match status" value="1"/>
</dbReference>
<feature type="domain" description="Response regulatory" evidence="20">
    <location>
        <begin position="1078"/>
        <end position="1197"/>
    </location>
</feature>
<evidence type="ECO:0000256" key="8">
    <source>
        <dbReference type="ARBA" id="ARBA00022741"/>
    </source>
</evidence>
<dbReference type="InterPro" id="IPR042240">
    <property type="entry name" value="CHASE_sf"/>
</dbReference>
<gene>
    <name evidence="23" type="ORF">Y958_17680</name>
</gene>
<dbReference type="GO" id="GO:0000155">
    <property type="term" value="F:phosphorelay sensor kinase activity"/>
    <property type="evidence" value="ECO:0007669"/>
    <property type="project" value="InterPro"/>
</dbReference>
<dbReference type="InterPro" id="IPR006189">
    <property type="entry name" value="CHASE_dom"/>
</dbReference>
<comment type="catalytic activity">
    <reaction evidence="1">
        <text>ATP + protein L-histidine = ADP + protein N-phospho-L-histidine.</text>
        <dbReference type="EC" id="2.7.13.3"/>
    </reaction>
</comment>
<dbReference type="InterPro" id="IPR007895">
    <property type="entry name" value="MASE1"/>
</dbReference>
<dbReference type="PROSITE" id="PS50110">
    <property type="entry name" value="RESPONSE_REGULATORY"/>
    <property type="match status" value="2"/>
</dbReference>
<dbReference type="CDD" id="cd00082">
    <property type="entry name" value="HisKA"/>
    <property type="match status" value="1"/>
</dbReference>
<dbReference type="Pfam" id="PF01627">
    <property type="entry name" value="Hpt"/>
    <property type="match status" value="1"/>
</dbReference>
<dbReference type="Pfam" id="PF03924">
    <property type="entry name" value="CHASE"/>
    <property type="match status" value="1"/>
</dbReference>
<dbReference type="Gene3D" id="3.30.450.350">
    <property type="entry name" value="CHASE domain"/>
    <property type="match status" value="1"/>
</dbReference>
<keyword evidence="9" id="KW-0418">Kinase</keyword>
<dbReference type="Proteomes" id="UP000197153">
    <property type="component" value="Chromosome 2"/>
</dbReference>
<dbReference type="InterPro" id="IPR011006">
    <property type="entry name" value="CheY-like_superfamily"/>
</dbReference>
<dbReference type="KEGG" id="nao:Y958_17680"/>
<dbReference type="SMART" id="SM00448">
    <property type="entry name" value="REC"/>
    <property type="match status" value="2"/>
</dbReference>
<evidence type="ECO:0000256" key="1">
    <source>
        <dbReference type="ARBA" id="ARBA00000085"/>
    </source>
</evidence>
<keyword evidence="12" id="KW-0902">Two-component regulatory system</keyword>
<dbReference type="PANTHER" id="PTHR45339">
    <property type="entry name" value="HYBRID SIGNAL TRANSDUCTION HISTIDINE KINASE J"/>
    <property type="match status" value="1"/>
</dbReference>
<evidence type="ECO:0000256" key="16">
    <source>
        <dbReference type="PROSITE-ProRule" id="PRU00169"/>
    </source>
</evidence>
<feature type="transmembrane region" description="Helical" evidence="18">
    <location>
        <begin position="175"/>
        <end position="198"/>
    </location>
</feature>
<dbReference type="SMART" id="SM00086">
    <property type="entry name" value="PAC"/>
    <property type="match status" value="1"/>
</dbReference>
<feature type="transmembrane region" description="Helical" evidence="18">
    <location>
        <begin position="300"/>
        <end position="320"/>
    </location>
</feature>
<keyword evidence="4" id="KW-1003">Cell membrane</keyword>
<feature type="modified residue" description="4-aspartylphosphate" evidence="16">
    <location>
        <position position="1271"/>
    </location>
</feature>
<dbReference type="PROSITE" id="PS50109">
    <property type="entry name" value="HIS_KIN"/>
    <property type="match status" value="1"/>
</dbReference>
<keyword evidence="11 18" id="KW-1133">Transmembrane helix</keyword>
<feature type="modified residue" description="4-aspartylphosphate" evidence="16">
    <location>
        <position position="1133"/>
    </location>
</feature>
<feature type="transmembrane region" description="Helical" evidence="18">
    <location>
        <begin position="37"/>
        <end position="57"/>
    </location>
</feature>
<feature type="domain" description="Response regulatory" evidence="20">
    <location>
        <begin position="1222"/>
        <end position="1341"/>
    </location>
</feature>
<evidence type="ECO:0000313" key="23">
    <source>
        <dbReference type="EMBL" id="ASG22740.1"/>
    </source>
</evidence>
<dbReference type="Gene3D" id="1.10.287.130">
    <property type="match status" value="1"/>
</dbReference>
<sequence length="1495" mass="158854">MPLDLSVVRGAGESAHVKTGGVMRPLPGHTLATSFKVLLLAAAYLGTARLGLALASLSESASPVWPASGLAVAGLLIFGRSAWPFVLIGAFIANLLTPGVGPLTAAFIALGNTGEAVLGALLFTRVDGIDKERLQVSRAAAHGLAAIVAPVCSATIGVSALLVAGNLSWDVNLGAIWITWWTGDALGILIVTALLVALREAKAADWRPAHVWATLFSGLMPVLGLTVAALTLPFLPVARTLLGSASALGIFLLYPAILLAARRYGPAAAHLVVLAAATVYVLGTTAGIGPFMDATLNESLLNMQAMLATFALTAIVFSDIPPQSARLGSGVFLVGCLVAAGVFLDRTDIARSRDEAHLGKIVDSAMARIHERLLVYSNALESGAALYATGLPVGRDQWRAFASTINIDGRYPGINGIGVVYPVPTDGLEAFLARVRADGAPDFKLHAASTEPVLDDFADALEYDVITYVEPAGANAAALGLNVATEANRRDAAFRARDTGQPAMTKRIILVQDAQRRAGFLYFIPVYTPGKPLDTVAQRRHALQCWIYAPFISEVFFREALRDMVEEVDVAVYDGGETRPDALLYRKITPDTLGGRLAARVGLKASGLGAPDQVSRVDEGGHALTLAWSRAASFATAGQAGAALAAASLAFISLMLAALTANLHLVRARATAIAEGMTRELSAINTKLMAAGKRLTLATQAGGIGVWEFDLATQELVWDERMFQMYGVDPDTSRPLTFATWQSRCHAEDLGRMQAEVQAAVRGEVPLDTEFRIRLPDGTVRHIKTNGLVERDAQGQAIKIVGVNWDVTAARESARALAAEKRRAEEANRAKNDFLANMSHEVRTPMNGVVGMVQLLLDTSGLTTEQRGYAETIRDSADALLGVINDILDISKLEAGKVDLENLSFDLGDLVEGVAAILAPRARDKGIELGVLVVEEARRHWRGDPTRLRQLLLNLAGNAVKFTDRGWVSIIVTCLAGTAPGTRRLRFAVQDTGIGLSDEQAQRLFQKFTQADASVTRRFGGTGLGLAICKQLVDLMGGDIGVESTPGQGSLFWFELPLAPAEPADAPLPSLESVRGRHALVVDDLAMNRLILTHNLSFDLGLRVDEAPDGETALARLWSAAGGDDPYDILLIDNRMPGLNGPEVVARVRADARFQDLRVILVSSIEPDQATVDARYDALLAKPVRRLSLNEAVARAFGCLMPPCAPQPAAAPETTPDGRGRRVLVVEDNPTNQAVASLMLRKAGYMVTVVEDGAQAVAACARDRYDIVLMDVQMPVMDGMEATRRIRAAEAAEGRGRTPILAMTANAMAGMSADYAAAGMDDCVYKPFRQQQILQMVDDWSRARGSAATGMEAPAPEPVAVAVPEPMPAAANAMTDLPLLEEGVLGRLQPVAGPGAFDRLVRDFIGNGATRVDRVASLAAAGDRTDLHTLGQQAHDLISTAGNCGLRRLEEAARQLQSACDAGDTDRARALGDLIGTIGPQSWRALGRRFLETAD</sequence>
<dbReference type="SUPFAM" id="SSF47226">
    <property type="entry name" value="Histidine-containing phosphotransfer domain, HPT domain"/>
    <property type="match status" value="1"/>
</dbReference>
<protein>
    <recommendedName>
        <fullName evidence="15">Sensory/regulatory protein RpfC</fullName>
        <ecNumber evidence="3">2.7.13.3</ecNumber>
    </recommendedName>
</protein>
<dbReference type="PRINTS" id="PR00344">
    <property type="entry name" value="BCTRLSENSOR"/>
</dbReference>
<evidence type="ECO:0000256" key="12">
    <source>
        <dbReference type="ARBA" id="ARBA00023012"/>
    </source>
</evidence>
<dbReference type="GO" id="GO:0005886">
    <property type="term" value="C:plasma membrane"/>
    <property type="evidence" value="ECO:0007669"/>
    <property type="project" value="UniProtKB-SubCell"/>
</dbReference>
<evidence type="ECO:0000256" key="5">
    <source>
        <dbReference type="ARBA" id="ARBA00022553"/>
    </source>
</evidence>
<evidence type="ECO:0000259" key="21">
    <source>
        <dbReference type="PROSITE" id="PS50113"/>
    </source>
</evidence>
<dbReference type="Pfam" id="PF02518">
    <property type="entry name" value="HATPase_c"/>
    <property type="match status" value="1"/>
</dbReference>
<dbReference type="Gene3D" id="3.30.450.20">
    <property type="entry name" value="PAS domain"/>
    <property type="match status" value="1"/>
</dbReference>
<dbReference type="CDD" id="cd17546">
    <property type="entry name" value="REC_hyHK_CKI1_RcsC-like"/>
    <property type="match status" value="1"/>
</dbReference>
<evidence type="ECO:0000256" key="11">
    <source>
        <dbReference type="ARBA" id="ARBA00022989"/>
    </source>
</evidence>
<dbReference type="InterPro" id="IPR004358">
    <property type="entry name" value="Sig_transdc_His_kin-like_C"/>
</dbReference>
<feature type="transmembrane region" description="Helical" evidence="18">
    <location>
        <begin position="105"/>
        <end position="123"/>
    </location>
</feature>
<evidence type="ECO:0000256" key="18">
    <source>
        <dbReference type="SAM" id="Phobius"/>
    </source>
</evidence>
<dbReference type="CDD" id="cd00130">
    <property type="entry name" value="PAS"/>
    <property type="match status" value="1"/>
</dbReference>
<keyword evidence="8" id="KW-0547">Nucleotide-binding</keyword>
<dbReference type="FunFam" id="3.30.565.10:FF:000010">
    <property type="entry name" value="Sensor histidine kinase RcsC"/>
    <property type="match status" value="1"/>
</dbReference>
<keyword evidence="10" id="KW-0067">ATP-binding</keyword>
<dbReference type="SMART" id="SM00387">
    <property type="entry name" value="HATPase_c"/>
    <property type="match status" value="1"/>
</dbReference>
<dbReference type="CDD" id="cd16922">
    <property type="entry name" value="HATPase_EvgS-ArcB-TorS-like"/>
    <property type="match status" value="1"/>
</dbReference>
<dbReference type="Pfam" id="PF00072">
    <property type="entry name" value="Response_reg"/>
    <property type="match status" value="2"/>
</dbReference>
<dbReference type="Gene3D" id="2.10.70.100">
    <property type="match status" value="1"/>
</dbReference>
<dbReference type="InterPro" id="IPR035965">
    <property type="entry name" value="PAS-like_dom_sf"/>
</dbReference>
<feature type="transmembrane region" description="Helical" evidence="18">
    <location>
        <begin position="268"/>
        <end position="288"/>
    </location>
</feature>
<evidence type="ECO:0000259" key="20">
    <source>
        <dbReference type="PROSITE" id="PS50110"/>
    </source>
</evidence>
<dbReference type="SUPFAM" id="SSF47384">
    <property type="entry name" value="Homodimeric domain of signal transducing histidine kinase"/>
    <property type="match status" value="1"/>
</dbReference>
<dbReference type="EMBL" id="CP022111">
    <property type="protein sequence ID" value="ASG22740.1"/>
    <property type="molecule type" value="Genomic_DNA"/>
</dbReference>
<evidence type="ECO:0000259" key="22">
    <source>
        <dbReference type="PROSITE" id="PS50839"/>
    </source>
</evidence>
<keyword evidence="7 18" id="KW-0812">Transmembrane</keyword>
<feature type="domain" description="Histidine kinase" evidence="19">
    <location>
        <begin position="837"/>
        <end position="1060"/>
    </location>
</feature>
<evidence type="ECO:0000256" key="9">
    <source>
        <dbReference type="ARBA" id="ARBA00022777"/>
    </source>
</evidence>
<dbReference type="PROSITE" id="PS50839">
    <property type="entry name" value="CHASE"/>
    <property type="match status" value="1"/>
</dbReference>
<dbReference type="InterPro" id="IPR003594">
    <property type="entry name" value="HATPase_dom"/>
</dbReference>
<dbReference type="InterPro" id="IPR005467">
    <property type="entry name" value="His_kinase_dom"/>
</dbReference>
<dbReference type="EC" id="2.7.13.3" evidence="3"/>
<dbReference type="InterPro" id="IPR000014">
    <property type="entry name" value="PAS"/>
</dbReference>
<dbReference type="Pfam" id="PF08447">
    <property type="entry name" value="PAS_3"/>
    <property type="match status" value="1"/>
</dbReference>
<evidence type="ECO:0000256" key="3">
    <source>
        <dbReference type="ARBA" id="ARBA00012438"/>
    </source>
</evidence>
<dbReference type="InterPro" id="IPR008207">
    <property type="entry name" value="Sig_transdc_His_kin_Hpt_dom"/>
</dbReference>
<dbReference type="Gene3D" id="3.30.565.10">
    <property type="entry name" value="Histidine kinase-like ATPase, C-terminal domain"/>
    <property type="match status" value="1"/>
</dbReference>
<dbReference type="Pfam" id="PF00512">
    <property type="entry name" value="HisKA"/>
    <property type="match status" value="1"/>
</dbReference>
<feature type="domain" description="CHASE" evidence="22">
    <location>
        <begin position="462"/>
        <end position="527"/>
    </location>
</feature>
<organism evidence="23 24">
    <name type="scientific">Nitrospirillum viridazoti CBAmc</name>
    <dbReference type="NCBI Taxonomy" id="1441467"/>
    <lineage>
        <taxon>Bacteria</taxon>
        <taxon>Pseudomonadati</taxon>
        <taxon>Pseudomonadota</taxon>
        <taxon>Alphaproteobacteria</taxon>
        <taxon>Rhodospirillales</taxon>
        <taxon>Azospirillaceae</taxon>
        <taxon>Nitrospirillum</taxon>
        <taxon>Nitrospirillum viridazoti</taxon>
    </lineage>
</organism>
<reference evidence="23 24" key="1">
    <citation type="submission" date="2017-06" db="EMBL/GenBank/DDBJ databases">
        <title>Complete genome sequence of Nitrospirillum amazonense strain CBAmC, an endophytic nitrogen-fixing and plant growth-promoting bacterium, isolated from sugarcane.</title>
        <authorList>
            <person name="Schwab S."/>
            <person name="dos Santos Teixeira K.R."/>
            <person name="Simoes Araujo J.L."/>
            <person name="Soares Vidal M."/>
            <person name="Borges de Freitas H.R."/>
            <person name="Rivello Crivelaro A.L."/>
            <person name="Bueno de Camargo Nunes A."/>
            <person name="dos Santos C.M."/>
            <person name="Palmeira da Silva Rosa D."/>
            <person name="da Silva Padilha D."/>
            <person name="da Silva E."/>
            <person name="Araujo Terra L."/>
            <person name="Soares Mendes V."/>
            <person name="Farinelli L."/>
            <person name="Magalhaes Cruz L."/>
            <person name="Baldani J.I."/>
        </authorList>
    </citation>
    <scope>NUCLEOTIDE SEQUENCE [LARGE SCALE GENOMIC DNA]</scope>
    <source>
        <strain evidence="23 24">CBAmC</strain>
    </source>
</reference>
<feature type="domain" description="PAC" evidence="21">
    <location>
        <begin position="767"/>
        <end position="819"/>
    </location>
</feature>
<feature type="transmembrane region" description="Helical" evidence="18">
    <location>
        <begin position="241"/>
        <end position="261"/>
    </location>
</feature>
<feature type="transmembrane region" description="Helical" evidence="18">
    <location>
        <begin position="327"/>
        <end position="344"/>
    </location>
</feature>
<evidence type="ECO:0000256" key="13">
    <source>
        <dbReference type="ARBA" id="ARBA00023136"/>
    </source>
</evidence>
<evidence type="ECO:0000256" key="7">
    <source>
        <dbReference type="ARBA" id="ARBA00022692"/>
    </source>
</evidence>
<dbReference type="SUPFAM" id="SSF55785">
    <property type="entry name" value="PYP-like sensor domain (PAS domain)"/>
    <property type="match status" value="1"/>
</dbReference>
<feature type="transmembrane region" description="Helical" evidence="18">
    <location>
        <begin position="210"/>
        <end position="235"/>
    </location>
</feature>
<dbReference type="InterPro" id="IPR001789">
    <property type="entry name" value="Sig_transdc_resp-reg_receiver"/>
</dbReference>
<name>A0A248JW42_9PROT</name>
<dbReference type="InterPro" id="IPR036641">
    <property type="entry name" value="HPT_dom_sf"/>
</dbReference>
<evidence type="ECO:0000256" key="10">
    <source>
        <dbReference type="ARBA" id="ARBA00022840"/>
    </source>
</evidence>
<dbReference type="InterPro" id="IPR036890">
    <property type="entry name" value="HATPase_C_sf"/>
</dbReference>
<comment type="subunit">
    <text evidence="14">At low DSF concentrations, interacts with RpfF.</text>
</comment>
<dbReference type="InterPro" id="IPR013655">
    <property type="entry name" value="PAS_fold_3"/>
</dbReference>
<feature type="coiled-coil region" evidence="17">
    <location>
        <begin position="807"/>
        <end position="837"/>
    </location>
</feature>
<evidence type="ECO:0000313" key="24">
    <source>
        <dbReference type="Proteomes" id="UP000197153"/>
    </source>
</evidence>
<dbReference type="PANTHER" id="PTHR45339:SF5">
    <property type="entry name" value="HISTIDINE KINASE"/>
    <property type="match status" value="1"/>
</dbReference>
<proteinExistence type="predicted"/>
<keyword evidence="13 18" id="KW-0472">Membrane</keyword>
<dbReference type="PROSITE" id="PS50113">
    <property type="entry name" value="PAC"/>
    <property type="match status" value="1"/>
</dbReference>
<keyword evidence="5 16" id="KW-0597">Phosphoprotein</keyword>
<dbReference type="GO" id="GO:0005524">
    <property type="term" value="F:ATP binding"/>
    <property type="evidence" value="ECO:0007669"/>
    <property type="project" value="UniProtKB-KW"/>
</dbReference>
<dbReference type="Pfam" id="PF05231">
    <property type="entry name" value="MASE1"/>
    <property type="match status" value="1"/>
</dbReference>
<keyword evidence="6" id="KW-0808">Transferase</keyword>
<dbReference type="Gene3D" id="3.40.50.2300">
    <property type="match status" value="2"/>
</dbReference>
<dbReference type="SMART" id="SM00388">
    <property type="entry name" value="HisKA"/>
    <property type="match status" value="1"/>
</dbReference>
<evidence type="ECO:0000256" key="4">
    <source>
        <dbReference type="ARBA" id="ARBA00022475"/>
    </source>
</evidence>
<evidence type="ECO:0000256" key="14">
    <source>
        <dbReference type="ARBA" id="ARBA00064003"/>
    </source>
</evidence>
<dbReference type="InterPro" id="IPR036097">
    <property type="entry name" value="HisK_dim/P_sf"/>
</dbReference>
<dbReference type="SMART" id="SM01079">
    <property type="entry name" value="CHASE"/>
    <property type="match status" value="1"/>
</dbReference>